<evidence type="ECO:0000256" key="1">
    <source>
        <dbReference type="SAM" id="SignalP"/>
    </source>
</evidence>
<comment type="caution">
    <text evidence="2">The sequence shown here is derived from an EMBL/GenBank/DDBJ whole genome shotgun (WGS) entry which is preliminary data.</text>
</comment>
<reference evidence="2 3" key="2">
    <citation type="journal article" date="2017" name="Front. Plant Sci.">
        <title>Gene Classification and Mining of Molecular Markers Useful in Red Clover (Trifolium pratense) Breeding.</title>
        <authorList>
            <person name="Istvanek J."/>
            <person name="Dluhosova J."/>
            <person name="Dluhos P."/>
            <person name="Patkova L."/>
            <person name="Nedelnik J."/>
            <person name="Repkova J."/>
        </authorList>
    </citation>
    <scope>NUCLEOTIDE SEQUENCE [LARGE SCALE GENOMIC DNA]</scope>
    <source>
        <strain evidence="3">cv. Tatra</strain>
        <tissue evidence="2">Young leaves</tissue>
    </source>
</reference>
<feature type="chain" id="PRO_5014449325" evidence="1">
    <location>
        <begin position="22"/>
        <end position="120"/>
    </location>
</feature>
<feature type="signal peptide" evidence="1">
    <location>
        <begin position="1"/>
        <end position="21"/>
    </location>
</feature>
<keyword evidence="1" id="KW-0732">Signal</keyword>
<evidence type="ECO:0000313" key="2">
    <source>
        <dbReference type="EMBL" id="PNX77136.1"/>
    </source>
</evidence>
<proteinExistence type="predicted"/>
<gene>
    <name evidence="2" type="ORF">L195_g033098</name>
</gene>
<accession>A0A2K3LF35</accession>
<dbReference type="EMBL" id="ASHM01031854">
    <property type="protein sequence ID" value="PNX77136.1"/>
    <property type="molecule type" value="Genomic_DNA"/>
</dbReference>
<organism evidence="2 3">
    <name type="scientific">Trifolium pratense</name>
    <name type="common">Red clover</name>
    <dbReference type="NCBI Taxonomy" id="57577"/>
    <lineage>
        <taxon>Eukaryota</taxon>
        <taxon>Viridiplantae</taxon>
        <taxon>Streptophyta</taxon>
        <taxon>Embryophyta</taxon>
        <taxon>Tracheophyta</taxon>
        <taxon>Spermatophyta</taxon>
        <taxon>Magnoliopsida</taxon>
        <taxon>eudicotyledons</taxon>
        <taxon>Gunneridae</taxon>
        <taxon>Pentapetalae</taxon>
        <taxon>rosids</taxon>
        <taxon>fabids</taxon>
        <taxon>Fabales</taxon>
        <taxon>Fabaceae</taxon>
        <taxon>Papilionoideae</taxon>
        <taxon>50 kb inversion clade</taxon>
        <taxon>NPAAA clade</taxon>
        <taxon>Hologalegina</taxon>
        <taxon>IRL clade</taxon>
        <taxon>Trifolieae</taxon>
        <taxon>Trifolium</taxon>
    </lineage>
</organism>
<name>A0A2K3LF35_TRIPR</name>
<protein>
    <submittedName>
        <fullName evidence="2">Uncharacterized protein</fullName>
    </submittedName>
</protein>
<dbReference type="Proteomes" id="UP000236291">
    <property type="component" value="Unassembled WGS sequence"/>
</dbReference>
<dbReference type="AlphaFoldDB" id="A0A2K3LF35"/>
<sequence length="120" mass="13275">MKKSWKMMLILLFVVIATIFGEVVYGARTLKGDDPPVCYPQPEACILNPKCCPGSVILWLLPFDDSEDMQEPSILSDEVCGPSEIGDLKDSLCGCLVSEALIDHRMHFDCPADDSSYQAF</sequence>
<reference evidence="2 3" key="1">
    <citation type="journal article" date="2014" name="Am. J. Bot.">
        <title>Genome assembly and annotation for red clover (Trifolium pratense; Fabaceae).</title>
        <authorList>
            <person name="Istvanek J."/>
            <person name="Jaros M."/>
            <person name="Krenek A."/>
            <person name="Repkova J."/>
        </authorList>
    </citation>
    <scope>NUCLEOTIDE SEQUENCE [LARGE SCALE GENOMIC DNA]</scope>
    <source>
        <strain evidence="3">cv. Tatra</strain>
        <tissue evidence="2">Young leaves</tissue>
    </source>
</reference>
<evidence type="ECO:0000313" key="3">
    <source>
        <dbReference type="Proteomes" id="UP000236291"/>
    </source>
</evidence>